<evidence type="ECO:0000256" key="1">
    <source>
        <dbReference type="SAM" id="MobiDB-lite"/>
    </source>
</evidence>
<name>H0UNM0_9BACT</name>
<dbReference type="STRING" id="926567.TheveDRAFT_1315"/>
<dbReference type="GO" id="GO:0005975">
    <property type="term" value="P:carbohydrate metabolic process"/>
    <property type="evidence" value="ECO:0007669"/>
    <property type="project" value="InterPro"/>
</dbReference>
<organism evidence="2 3">
    <name type="scientific">Thermanaerovibrio velox DSM 12556</name>
    <dbReference type="NCBI Taxonomy" id="926567"/>
    <lineage>
        <taxon>Bacteria</taxon>
        <taxon>Thermotogati</taxon>
        <taxon>Synergistota</taxon>
        <taxon>Synergistia</taxon>
        <taxon>Synergistales</taxon>
        <taxon>Synergistaceae</taxon>
        <taxon>Thermanaerovibrio</taxon>
    </lineage>
</organism>
<dbReference type="PANTHER" id="PTHR30105">
    <property type="entry name" value="UNCHARACTERIZED YIBQ-RELATED"/>
    <property type="match status" value="1"/>
</dbReference>
<dbReference type="InterPro" id="IPR011330">
    <property type="entry name" value="Glyco_hydro/deAcase_b/a-brl"/>
</dbReference>
<dbReference type="InterPro" id="IPR006837">
    <property type="entry name" value="Divergent_DAC"/>
</dbReference>
<proteinExistence type="predicted"/>
<dbReference type="SUPFAM" id="SSF88713">
    <property type="entry name" value="Glycoside hydrolase/deacetylase"/>
    <property type="match status" value="1"/>
</dbReference>
<dbReference type="HOGENOM" id="CLU_041643_1_0_0"/>
<evidence type="ECO:0000313" key="2">
    <source>
        <dbReference type="EMBL" id="EHM10435.1"/>
    </source>
</evidence>
<reference evidence="2 3" key="1">
    <citation type="submission" date="2011-10" db="EMBL/GenBank/DDBJ databases">
        <title>The Noncontiguous Finished genome of Thermanaerovibrio velox DSM 12556.</title>
        <authorList>
            <consortium name="US DOE Joint Genome Institute (JGI-PGF)"/>
            <person name="Lucas S."/>
            <person name="Copeland A."/>
            <person name="Lapidus A."/>
            <person name="Glavina del Rio T."/>
            <person name="Dalin E."/>
            <person name="Tice H."/>
            <person name="Bruce D."/>
            <person name="Goodwin L."/>
            <person name="Pitluck S."/>
            <person name="Peters L."/>
            <person name="Mikhailova N."/>
            <person name="Teshima H."/>
            <person name="Kyrpides N."/>
            <person name="Mavromatis K."/>
            <person name="Ivanova N."/>
            <person name="Markowitz V."/>
            <person name="Cheng J.-F."/>
            <person name="Hugenholtz P."/>
            <person name="Woyke T."/>
            <person name="Wu D."/>
            <person name="Spring S."/>
            <person name="Brambilla E.-M."/>
            <person name="Klenk H.-P."/>
            <person name="Eisen J.A."/>
        </authorList>
    </citation>
    <scope>NUCLEOTIDE SEQUENCE [LARGE SCALE GENOMIC DNA]</scope>
    <source>
        <strain evidence="2 3">DSM 12556</strain>
    </source>
</reference>
<dbReference type="eggNOG" id="COG2861">
    <property type="taxonomic scope" value="Bacteria"/>
</dbReference>
<gene>
    <name evidence="2" type="ORF">TheveDRAFT_1315</name>
</gene>
<accession>H0UNM0</accession>
<dbReference type="Proteomes" id="UP000005730">
    <property type="component" value="Chromosome"/>
</dbReference>
<dbReference type="AlphaFoldDB" id="H0UNM0"/>
<dbReference type="CDD" id="cd10936">
    <property type="entry name" value="CE4_DAC2"/>
    <property type="match status" value="1"/>
</dbReference>
<keyword evidence="3" id="KW-1185">Reference proteome</keyword>
<sequence>MRRLLWAVLILLLVVFVGRFWREGLEVFDRLWDRGALEVARDDAAESGVPGKAAPQDNPLVEPGRKAPVASADEPGKGPLADGAHLTPPRPAKGVDRSGEPRRWLAIVVDDMGYDVKAARRLASLELPMTWAIIPGAPHASQVARIAESKGIPYLVHVPMKALSDGSSKGMVVAPDMAPEEIRDRAKAAFDALPGAVGVNNHRGSGATADRPAMEAFLGALKAQRPGWFFLDSRTNPKSVAFSVALEMGLKAFRNRYFIDAVPGGEERALMAALSGAYRSGRAVAIGHPRPGTIEVLSRLSRGELPMPEGLDLVRLTQVAGEGGGGKR</sequence>
<protein>
    <recommendedName>
        <fullName evidence="4">Divergent polysaccharide deacetylase</fullName>
    </recommendedName>
</protein>
<dbReference type="PANTHER" id="PTHR30105:SF2">
    <property type="entry name" value="DIVERGENT POLYSACCHARIDE DEACETYLASE SUPERFAMILY"/>
    <property type="match status" value="1"/>
</dbReference>
<evidence type="ECO:0000313" key="3">
    <source>
        <dbReference type="Proteomes" id="UP000005730"/>
    </source>
</evidence>
<evidence type="ECO:0008006" key="4">
    <source>
        <dbReference type="Google" id="ProtNLM"/>
    </source>
</evidence>
<dbReference type="EMBL" id="CM001377">
    <property type="protein sequence ID" value="EHM10435.1"/>
    <property type="molecule type" value="Genomic_DNA"/>
</dbReference>
<dbReference type="Pfam" id="PF04748">
    <property type="entry name" value="Polysacc_deac_2"/>
    <property type="match status" value="1"/>
</dbReference>
<dbReference type="Gene3D" id="3.20.20.370">
    <property type="entry name" value="Glycoside hydrolase/deacetylase"/>
    <property type="match status" value="1"/>
</dbReference>
<dbReference type="RefSeq" id="WP_006583929.1">
    <property type="nucleotide sequence ID" value="NZ_CM001377.1"/>
</dbReference>
<feature type="region of interest" description="Disordered" evidence="1">
    <location>
        <begin position="43"/>
        <end position="98"/>
    </location>
</feature>